<dbReference type="EMBL" id="FPHB01000011">
    <property type="protein sequence ID" value="SFV50734.1"/>
    <property type="molecule type" value="Genomic_DNA"/>
</dbReference>
<sequence>MRLTIDQYSKYFKLSKELIHSKLRSKKLNYINEDGTIYIIIPESDPIAQKLRQAQTKKESQNKMPPPPPQKPKITVATLIELYKRENSALKERIKKLEAKIDQLIDDKERMLREERERIEKIYAAKDEQLKTILELIDAKLKIEQQNQLPSSDLELLPTTSSQRVELKEYLKSLDLDPQKRKMIKKRFHAIKGSDIRVQEQNGKVYLDFGKYDYSDLLSLY</sequence>
<name>A0A1W1BB08_9ZZZZ</name>
<reference evidence="3" key="1">
    <citation type="submission" date="2016-10" db="EMBL/GenBank/DDBJ databases">
        <authorList>
            <person name="de Groot N.N."/>
        </authorList>
    </citation>
    <scope>NUCLEOTIDE SEQUENCE</scope>
</reference>
<keyword evidence="1" id="KW-0175">Coiled coil</keyword>
<feature type="coiled-coil region" evidence="1">
    <location>
        <begin position="80"/>
        <end position="125"/>
    </location>
</feature>
<accession>A0A1W1BB08</accession>
<protein>
    <submittedName>
        <fullName evidence="3">Uncharacterized protein</fullName>
    </submittedName>
</protein>
<evidence type="ECO:0000256" key="1">
    <source>
        <dbReference type="SAM" id="Coils"/>
    </source>
</evidence>
<gene>
    <name evidence="3" type="ORF">MNB_SM-7-1159</name>
</gene>
<proteinExistence type="predicted"/>
<organism evidence="3">
    <name type="scientific">hydrothermal vent metagenome</name>
    <dbReference type="NCBI Taxonomy" id="652676"/>
    <lineage>
        <taxon>unclassified sequences</taxon>
        <taxon>metagenomes</taxon>
        <taxon>ecological metagenomes</taxon>
    </lineage>
</organism>
<evidence type="ECO:0000313" key="3">
    <source>
        <dbReference type="EMBL" id="SFV50734.1"/>
    </source>
</evidence>
<evidence type="ECO:0000256" key="2">
    <source>
        <dbReference type="SAM" id="MobiDB-lite"/>
    </source>
</evidence>
<feature type="region of interest" description="Disordered" evidence="2">
    <location>
        <begin position="50"/>
        <end position="73"/>
    </location>
</feature>
<dbReference type="AlphaFoldDB" id="A0A1W1BB08"/>